<name>A0A6J2U065_DROLE</name>
<feature type="compositionally biased region" description="Pro residues" evidence="1">
    <location>
        <begin position="31"/>
        <end position="47"/>
    </location>
</feature>
<feature type="compositionally biased region" description="Basic residues" evidence="1">
    <location>
        <begin position="163"/>
        <end position="172"/>
    </location>
</feature>
<feature type="compositionally biased region" description="Basic residues" evidence="1">
    <location>
        <begin position="137"/>
        <end position="151"/>
    </location>
</feature>
<proteinExistence type="predicted"/>
<accession>A0A6J2U065</accession>
<feature type="region of interest" description="Disordered" evidence="1">
    <location>
        <begin position="1"/>
        <end position="100"/>
    </location>
</feature>
<feature type="region of interest" description="Disordered" evidence="1">
    <location>
        <begin position="382"/>
        <end position="547"/>
    </location>
</feature>
<feature type="region of interest" description="Disordered" evidence="1">
    <location>
        <begin position="129"/>
        <end position="205"/>
    </location>
</feature>
<feature type="compositionally biased region" description="Basic and acidic residues" evidence="1">
    <location>
        <begin position="387"/>
        <end position="396"/>
    </location>
</feature>
<feature type="region of interest" description="Disordered" evidence="1">
    <location>
        <begin position="583"/>
        <end position="609"/>
    </location>
</feature>
<dbReference type="RefSeq" id="XP_030381295.1">
    <property type="nucleotide sequence ID" value="XM_030525435.1"/>
</dbReference>
<feature type="region of interest" description="Disordered" evidence="1">
    <location>
        <begin position="647"/>
        <end position="700"/>
    </location>
</feature>
<dbReference type="RefSeq" id="XP_030381296.1">
    <property type="nucleotide sequence ID" value="XM_030525436.1"/>
</dbReference>
<feature type="compositionally biased region" description="Basic and acidic residues" evidence="1">
    <location>
        <begin position="16"/>
        <end position="28"/>
    </location>
</feature>
<dbReference type="CTD" id="32090"/>
<feature type="compositionally biased region" description="Basic and acidic residues" evidence="1">
    <location>
        <begin position="505"/>
        <end position="525"/>
    </location>
</feature>
<reference evidence="3 4" key="1">
    <citation type="submission" date="2025-04" db="UniProtKB">
        <authorList>
            <consortium name="RefSeq"/>
        </authorList>
    </citation>
    <scope>IDENTIFICATION</scope>
    <source>
        <strain evidence="3 4">11010-0011.00</strain>
        <tissue evidence="3 4">Whole body</tissue>
    </source>
</reference>
<feature type="compositionally biased region" description="Polar residues" evidence="1">
    <location>
        <begin position="590"/>
        <end position="599"/>
    </location>
</feature>
<evidence type="ECO:0000313" key="3">
    <source>
        <dbReference type="RefSeq" id="XP_030381295.1"/>
    </source>
</evidence>
<sequence>MDLFDIVRAAPPPANIREEPQSAQDDRLPSPVAPSPVAPSPVAPSPIPSNGSCSPIHNKAEGINDPAGAGINTASFLDSDDESHPSHQLPPPKTKAEQKMFVDNLLPSGENSQKVFEIKTCTVRIKRLTEEEIAKHTNPHLAKRQYYSRKSHASDDSDESPPKKQHRTKVHIKMPLSGLFNGGKSSIGRMRPPTPPPRWSKSPKSLNLLKSSKIPRAQFHANESELKRRYGSRFFNCLVRVKRAKLPKSTNARRSRKNNLSVSFSDSVEILGSSRGRKTTKSLESMSVPTRLQRVDATGNVLEDIELTADTLLESPVKGKRGRPPGRGVCNGGAGKGSSTPGKRGKLKRPAQRVPVIGLANLRIANEDLVNDEEDENQEYIVPNEVPECHTADVRRVATSTPTKRSTTTTISDSEVEPEPPLIPSNQNTEKPRKKLHKLNQKEETELLGEKETVEEDKTPPLGESLLDKGDQVNAELKSISAAAESNPEVESENVKSEGQFNVQKLHDNMSDEGKSDTLGEKVSIKDGTPLQEKQADNSDKIVTPSPKVMEPETLDLELAVAAANAAMEEVSSDTLEIRTSLEDVRDLHTPTSRSSSPKRVQRTRTESVESDVSFKSASELTSSVFNGNKLDITSERLPTINDLRTPSIATTTTTNGQQPLSDSSALGTTTTETYNSSAVPPYSPVGQMSSIDGDLGTELGPLENDADFLNSTTSATANLEDIITALNS</sequence>
<dbReference type="Proteomes" id="UP000504634">
    <property type="component" value="Unplaced"/>
</dbReference>
<dbReference type="AlphaFoldDB" id="A0A6J2U065"/>
<dbReference type="GeneID" id="115629110"/>
<evidence type="ECO:0000313" key="2">
    <source>
        <dbReference type="Proteomes" id="UP000504634"/>
    </source>
</evidence>
<gene>
    <name evidence="3 4" type="primary">LOC115629110</name>
</gene>
<feature type="compositionally biased region" description="Basic and acidic residues" evidence="1">
    <location>
        <begin position="440"/>
        <end position="459"/>
    </location>
</feature>
<evidence type="ECO:0000313" key="4">
    <source>
        <dbReference type="RefSeq" id="XP_030381296.1"/>
    </source>
</evidence>
<feature type="compositionally biased region" description="Polar residues" evidence="1">
    <location>
        <begin position="647"/>
        <end position="679"/>
    </location>
</feature>
<feature type="compositionally biased region" description="Low complexity" evidence="1">
    <location>
        <begin position="399"/>
        <end position="413"/>
    </location>
</feature>
<dbReference type="OrthoDB" id="7872775at2759"/>
<evidence type="ECO:0000256" key="1">
    <source>
        <dbReference type="SAM" id="MobiDB-lite"/>
    </source>
</evidence>
<feature type="region of interest" description="Disordered" evidence="1">
    <location>
        <begin position="316"/>
        <end position="352"/>
    </location>
</feature>
<keyword evidence="2" id="KW-1185">Reference proteome</keyword>
<organism evidence="2 3">
    <name type="scientific">Drosophila lebanonensis</name>
    <name type="common">Fruit fly</name>
    <name type="synonym">Scaptodrosophila lebanonensis</name>
    <dbReference type="NCBI Taxonomy" id="7225"/>
    <lineage>
        <taxon>Eukaryota</taxon>
        <taxon>Metazoa</taxon>
        <taxon>Ecdysozoa</taxon>
        <taxon>Arthropoda</taxon>
        <taxon>Hexapoda</taxon>
        <taxon>Insecta</taxon>
        <taxon>Pterygota</taxon>
        <taxon>Neoptera</taxon>
        <taxon>Endopterygota</taxon>
        <taxon>Diptera</taxon>
        <taxon>Brachycera</taxon>
        <taxon>Muscomorpha</taxon>
        <taxon>Ephydroidea</taxon>
        <taxon>Drosophilidae</taxon>
        <taxon>Scaptodrosophila</taxon>
    </lineage>
</organism>
<protein>
    <submittedName>
        <fullName evidence="3 4">Uncharacterized protein LOC115629110 isoform X1</fullName>
    </submittedName>
</protein>